<organism evidence="3 4">
    <name type="scientific">Metabacillus litoralis</name>
    <dbReference type="NCBI Taxonomy" id="152268"/>
    <lineage>
        <taxon>Bacteria</taxon>
        <taxon>Bacillati</taxon>
        <taxon>Bacillota</taxon>
        <taxon>Bacilli</taxon>
        <taxon>Bacillales</taxon>
        <taxon>Bacillaceae</taxon>
        <taxon>Metabacillus</taxon>
    </lineage>
</organism>
<feature type="transmembrane region" description="Helical" evidence="1">
    <location>
        <begin position="179"/>
        <end position="197"/>
    </location>
</feature>
<dbReference type="GO" id="GO:0004175">
    <property type="term" value="F:endopeptidase activity"/>
    <property type="evidence" value="ECO:0007669"/>
    <property type="project" value="UniProtKB-ARBA"/>
</dbReference>
<dbReference type="STRING" id="152268.A6K24_07325"/>
<feature type="domain" description="CAAX prenyl protease 2/Lysostaphin resistance protein A-like" evidence="2">
    <location>
        <begin position="183"/>
        <end position="273"/>
    </location>
</feature>
<dbReference type="RefSeq" id="WP_066336481.1">
    <property type="nucleotide sequence ID" value="NZ_LWSG01000034.1"/>
</dbReference>
<feature type="transmembrane region" description="Helical" evidence="1">
    <location>
        <begin position="236"/>
        <end position="254"/>
    </location>
</feature>
<feature type="transmembrane region" description="Helical" evidence="1">
    <location>
        <begin position="151"/>
        <end position="173"/>
    </location>
</feature>
<evidence type="ECO:0000259" key="2">
    <source>
        <dbReference type="Pfam" id="PF02517"/>
    </source>
</evidence>
<name>A0A179SR04_9BACI</name>
<evidence type="ECO:0000313" key="3">
    <source>
        <dbReference type="EMBL" id="OAS83911.1"/>
    </source>
</evidence>
<dbReference type="Proteomes" id="UP000078534">
    <property type="component" value="Unassembled WGS sequence"/>
</dbReference>
<dbReference type="InterPro" id="IPR003675">
    <property type="entry name" value="Rce1/LyrA-like_dom"/>
</dbReference>
<keyword evidence="1" id="KW-1133">Transmembrane helix</keyword>
<feature type="transmembrane region" description="Helical" evidence="1">
    <location>
        <begin position="261"/>
        <end position="281"/>
    </location>
</feature>
<feature type="transmembrane region" description="Helical" evidence="1">
    <location>
        <begin position="100"/>
        <end position="119"/>
    </location>
</feature>
<dbReference type="OrthoDB" id="8754470at2"/>
<keyword evidence="1" id="KW-0472">Membrane</keyword>
<keyword evidence="1" id="KW-0812">Transmembrane</keyword>
<dbReference type="EMBL" id="LWSG01000034">
    <property type="protein sequence ID" value="OAS83911.1"/>
    <property type="molecule type" value="Genomic_DNA"/>
</dbReference>
<dbReference type="GO" id="GO:0080120">
    <property type="term" value="P:CAAX-box protein maturation"/>
    <property type="evidence" value="ECO:0007669"/>
    <property type="project" value="UniProtKB-ARBA"/>
</dbReference>
<proteinExistence type="predicted"/>
<gene>
    <name evidence="3" type="ORF">A6K24_07325</name>
</gene>
<reference evidence="4" key="1">
    <citation type="submission" date="2016-04" db="EMBL/GenBank/DDBJ databases">
        <authorList>
            <person name="Lyu Z."/>
            <person name="Lyu W."/>
        </authorList>
    </citation>
    <scope>NUCLEOTIDE SEQUENCE [LARGE SCALE GENOMIC DNA]</scope>
    <source>
        <strain evidence="4">C44</strain>
    </source>
</reference>
<evidence type="ECO:0000313" key="4">
    <source>
        <dbReference type="Proteomes" id="UP000078534"/>
    </source>
</evidence>
<dbReference type="AlphaFoldDB" id="A0A179SR04"/>
<dbReference type="Pfam" id="PF02517">
    <property type="entry name" value="Rce1-like"/>
    <property type="match status" value="1"/>
</dbReference>
<feature type="transmembrane region" description="Helical" evidence="1">
    <location>
        <begin position="40"/>
        <end position="57"/>
    </location>
</feature>
<feature type="transmembrane region" description="Helical" evidence="1">
    <location>
        <begin position="209"/>
        <end position="230"/>
    </location>
</feature>
<protein>
    <recommendedName>
        <fullName evidence="2">CAAX prenyl protease 2/Lysostaphin resistance protein A-like domain-containing protein</fullName>
    </recommendedName>
</protein>
<sequence length="283" mass="32222">MRHSLLLRIAELKGKLFFRDLSICLLFAGSVLSVQMYPSYLYMMILACSLIGSIFIFPNYKTTALTCCAFIGGFAVFKLLEQPLMVWMLEQDFPLEIAVILGRVLVCSYIVFLFLAASFEHKKPMHYWRIGNFRERIAFPWIWKGFDHPPIWLFITIFSLITSVMFIVTMFAIKPDSTLTIQLVMYSLLFACINAPLEEIVWRGFILSRFVDTMGTVSALIVTSVGFGFYHYALGIPLIGCIGFAIGSIYMAGLTLRSNGLLPVIIFHFVLNFWMFMSGAITH</sequence>
<comment type="caution">
    <text evidence="3">The sequence shown here is derived from an EMBL/GenBank/DDBJ whole genome shotgun (WGS) entry which is preliminary data.</text>
</comment>
<keyword evidence="4" id="KW-1185">Reference proteome</keyword>
<feature type="transmembrane region" description="Helical" evidence="1">
    <location>
        <begin position="64"/>
        <end position="80"/>
    </location>
</feature>
<accession>A0A179SR04</accession>
<evidence type="ECO:0000256" key="1">
    <source>
        <dbReference type="SAM" id="Phobius"/>
    </source>
</evidence>